<dbReference type="PANTHER" id="PTHR46429">
    <property type="entry name" value="23S RRNA (GUANOSINE-2'-O-)-METHYLTRANSFERASE RLMB"/>
    <property type="match status" value="1"/>
</dbReference>
<dbReference type="InterPro" id="IPR004441">
    <property type="entry name" value="rRNA_MeTrfase_TrmH"/>
</dbReference>
<evidence type="ECO:0000256" key="3">
    <source>
        <dbReference type="ARBA" id="ARBA00022679"/>
    </source>
</evidence>
<dbReference type="SMART" id="SM00967">
    <property type="entry name" value="SpoU_sub_bind"/>
    <property type="match status" value="1"/>
</dbReference>
<protein>
    <submittedName>
        <fullName evidence="5">23S rRNA (Guanosine(2251)-2'-O)-methyltransferase RlmB</fullName>
    </submittedName>
</protein>
<dbReference type="InterPro" id="IPR029028">
    <property type="entry name" value="Alpha/beta_knot_MTases"/>
</dbReference>
<dbReference type="Pfam" id="PF08032">
    <property type="entry name" value="SpoU_sub_bind"/>
    <property type="match status" value="1"/>
</dbReference>
<dbReference type="FunFam" id="3.40.1280.10:FF:000008">
    <property type="entry name" value="Group 3 RNA methyltransferase TrmH"/>
    <property type="match status" value="1"/>
</dbReference>
<dbReference type="GO" id="GO:0005829">
    <property type="term" value="C:cytosol"/>
    <property type="evidence" value="ECO:0007669"/>
    <property type="project" value="TreeGrafter"/>
</dbReference>
<dbReference type="GO" id="GO:0006396">
    <property type="term" value="P:RNA processing"/>
    <property type="evidence" value="ECO:0007669"/>
    <property type="project" value="InterPro"/>
</dbReference>
<dbReference type="InterPro" id="IPR013123">
    <property type="entry name" value="SpoU_subst-bd"/>
</dbReference>
<name>A0AAU9DSU3_9LACO</name>
<evidence type="ECO:0000313" key="6">
    <source>
        <dbReference type="Proteomes" id="UP001321804"/>
    </source>
</evidence>
<dbReference type="Gene3D" id="3.30.1330.30">
    <property type="match status" value="1"/>
</dbReference>
<dbReference type="SUPFAM" id="SSF75217">
    <property type="entry name" value="alpha/beta knot"/>
    <property type="match status" value="1"/>
</dbReference>
<dbReference type="GO" id="GO:0008173">
    <property type="term" value="F:RNA methyltransferase activity"/>
    <property type="evidence" value="ECO:0007669"/>
    <property type="project" value="InterPro"/>
</dbReference>
<dbReference type="PANTHER" id="PTHR46429:SF1">
    <property type="entry name" value="23S RRNA (GUANOSINE-2'-O-)-METHYLTRANSFERASE RLMB"/>
    <property type="match status" value="1"/>
</dbReference>
<evidence type="ECO:0000259" key="4">
    <source>
        <dbReference type="SMART" id="SM00967"/>
    </source>
</evidence>
<dbReference type="Gene3D" id="3.40.1280.10">
    <property type="match status" value="1"/>
</dbReference>
<dbReference type="GO" id="GO:0032259">
    <property type="term" value="P:methylation"/>
    <property type="evidence" value="ECO:0007669"/>
    <property type="project" value="UniProtKB-KW"/>
</dbReference>
<comment type="similarity">
    <text evidence="1">Belongs to the class IV-like SAM-binding methyltransferase superfamily. RNA methyltransferase TrmH family.</text>
</comment>
<keyword evidence="2" id="KW-0489">Methyltransferase</keyword>
<evidence type="ECO:0000256" key="1">
    <source>
        <dbReference type="ARBA" id="ARBA00007228"/>
    </source>
</evidence>
<dbReference type="InterPro" id="IPR001537">
    <property type="entry name" value="SpoU_MeTrfase"/>
</dbReference>
<dbReference type="CDD" id="cd18103">
    <property type="entry name" value="SpoU-like_RlmB"/>
    <property type="match status" value="1"/>
</dbReference>
<keyword evidence="6" id="KW-1185">Reference proteome</keyword>
<sequence length="246" mass="27254">MQNKEDHLETNQIFGRHSVINALKQLQASQINQLLIQKSLKGSFFNEVIKLAKEKRILIKYVPKEKLDKLTNNSTHQGVVLENAPFSYSELSDLKDSNFLLMLDNIMDPHNFGSLIRSADAAGVQGIIIPERRNVQVTDIVWKASTGAASFVPIVRVTNLSSTIKTLKEDGFWFFGADMQGTNWLDWQVNGKICLIVGNEGSGISQGIRAKIDEFIKIPMFGHVDSLNASVAGGSLLMLAAAKRNQ</sequence>
<keyword evidence="3" id="KW-0808">Transferase</keyword>
<dbReference type="Pfam" id="PF00588">
    <property type="entry name" value="SpoU_methylase"/>
    <property type="match status" value="1"/>
</dbReference>
<organism evidence="5 6">
    <name type="scientific">Xylocopilactobacillus apis</name>
    <dbReference type="NCBI Taxonomy" id="2932183"/>
    <lineage>
        <taxon>Bacteria</taxon>
        <taxon>Bacillati</taxon>
        <taxon>Bacillota</taxon>
        <taxon>Bacilli</taxon>
        <taxon>Lactobacillales</taxon>
        <taxon>Lactobacillaceae</taxon>
        <taxon>Xylocopilactobacillus</taxon>
    </lineage>
</organism>
<gene>
    <name evidence="5" type="ORF">KIMC2_13550</name>
</gene>
<dbReference type="InterPro" id="IPR029026">
    <property type="entry name" value="tRNA_m1G_MTases_N"/>
</dbReference>
<proteinExistence type="inferred from homology"/>
<dbReference type="GO" id="GO:0003723">
    <property type="term" value="F:RNA binding"/>
    <property type="evidence" value="ECO:0007669"/>
    <property type="project" value="InterPro"/>
</dbReference>
<accession>A0AAU9DSU3</accession>
<evidence type="ECO:0000313" key="5">
    <source>
        <dbReference type="EMBL" id="BDR56793.1"/>
    </source>
</evidence>
<reference evidence="5 6" key="1">
    <citation type="journal article" date="2023" name="Microbiol. Spectr.">
        <title>Symbiosis of Carpenter Bees with Uncharacterized Lactic Acid Bacteria Showing NAD Auxotrophy.</title>
        <authorList>
            <person name="Kawasaki S."/>
            <person name="Ozawa K."/>
            <person name="Mori T."/>
            <person name="Yamamoto A."/>
            <person name="Ito M."/>
            <person name="Ohkuma M."/>
            <person name="Sakamoto M."/>
            <person name="Matsutani M."/>
        </authorList>
    </citation>
    <scope>NUCLEOTIDE SEQUENCE [LARGE SCALE GENOMIC DNA]</scope>
    <source>
        <strain evidence="5 6">KimC2</strain>
    </source>
</reference>
<dbReference type="KEGG" id="xak:KIMC2_13550"/>
<dbReference type="NCBIfam" id="TIGR00186">
    <property type="entry name" value="rRNA_methyl_3"/>
    <property type="match status" value="1"/>
</dbReference>
<feature type="domain" description="RNA 2-O ribose methyltransferase substrate binding" evidence="4">
    <location>
        <begin position="12"/>
        <end position="89"/>
    </location>
</feature>
<dbReference type="InterPro" id="IPR029064">
    <property type="entry name" value="Ribosomal_eL30-like_sf"/>
</dbReference>
<evidence type="ECO:0000256" key="2">
    <source>
        <dbReference type="ARBA" id="ARBA00022603"/>
    </source>
</evidence>
<dbReference type="RefSeq" id="WP_317695276.1">
    <property type="nucleotide sequence ID" value="NZ_AP026801.1"/>
</dbReference>
<dbReference type="SUPFAM" id="SSF55315">
    <property type="entry name" value="L30e-like"/>
    <property type="match status" value="1"/>
</dbReference>
<dbReference type="AlphaFoldDB" id="A0AAU9DSU3"/>
<dbReference type="Proteomes" id="UP001321804">
    <property type="component" value="Chromosome"/>
</dbReference>
<dbReference type="EMBL" id="AP026801">
    <property type="protein sequence ID" value="BDR56793.1"/>
    <property type="molecule type" value="Genomic_DNA"/>
</dbReference>